<dbReference type="EMBL" id="BPQQ01000047">
    <property type="protein sequence ID" value="GJE02100.1"/>
    <property type="molecule type" value="Genomic_DNA"/>
</dbReference>
<keyword evidence="5" id="KW-1185">Reference proteome</keyword>
<sequence>MIGCQQRAADPHAGPTLLLVDLASPINIGMILRVAESFACPVVIAGSARVLDDPEKMRVVHDFACGALARRGFRHLPLAEIPAFARTGRFLATTIVPGGLILDEYRSEPSDIVALGNEYDGLPAEVASRADIPLRIPMPDIPVPKPPSFSSIEPGRQTVARDGTPNLNVAMAAGIIAFHAYRCRSPAA</sequence>
<name>A0ABQ4SFX1_9HYPH</name>
<dbReference type="RefSeq" id="WP_238237478.1">
    <property type="nucleotide sequence ID" value="NZ_BPQQ01000047.1"/>
</dbReference>
<proteinExistence type="predicted"/>
<reference evidence="4" key="1">
    <citation type="journal article" date="2021" name="Front. Microbiol.">
        <title>Comprehensive Comparative Genomics and Phenotyping of Methylobacterium Species.</title>
        <authorList>
            <person name="Alessa O."/>
            <person name="Ogura Y."/>
            <person name="Fujitani Y."/>
            <person name="Takami H."/>
            <person name="Hayashi T."/>
            <person name="Sahin N."/>
            <person name="Tani A."/>
        </authorList>
    </citation>
    <scope>NUCLEOTIDE SEQUENCE</scope>
    <source>
        <strain evidence="4">DSM 17168</strain>
    </source>
</reference>
<accession>A0ABQ4SFX1</accession>
<evidence type="ECO:0000313" key="5">
    <source>
        <dbReference type="Proteomes" id="UP001055153"/>
    </source>
</evidence>
<dbReference type="InterPro" id="IPR029026">
    <property type="entry name" value="tRNA_m1G_MTases_N"/>
</dbReference>
<dbReference type="InterPro" id="IPR029028">
    <property type="entry name" value="Alpha/beta_knot_MTases"/>
</dbReference>
<dbReference type="PANTHER" id="PTHR43191">
    <property type="entry name" value="RRNA METHYLTRANSFERASE 3"/>
    <property type="match status" value="1"/>
</dbReference>
<dbReference type="Gene3D" id="3.40.1280.10">
    <property type="match status" value="1"/>
</dbReference>
<dbReference type="InterPro" id="IPR001537">
    <property type="entry name" value="SpoU_MeTrfase"/>
</dbReference>
<feature type="domain" description="tRNA/rRNA methyltransferase SpoU type" evidence="3">
    <location>
        <begin position="16"/>
        <end position="139"/>
    </location>
</feature>
<evidence type="ECO:0000313" key="4">
    <source>
        <dbReference type="EMBL" id="GJE02100.1"/>
    </source>
</evidence>
<organism evidence="4 5">
    <name type="scientific">Methylobacterium isbiliense</name>
    <dbReference type="NCBI Taxonomy" id="315478"/>
    <lineage>
        <taxon>Bacteria</taxon>
        <taxon>Pseudomonadati</taxon>
        <taxon>Pseudomonadota</taxon>
        <taxon>Alphaproteobacteria</taxon>
        <taxon>Hyphomicrobiales</taxon>
        <taxon>Methylobacteriaceae</taxon>
        <taxon>Methylobacterium</taxon>
    </lineage>
</organism>
<evidence type="ECO:0000256" key="2">
    <source>
        <dbReference type="ARBA" id="ARBA00022679"/>
    </source>
</evidence>
<dbReference type="InterPro" id="IPR051259">
    <property type="entry name" value="rRNA_Methyltransferase"/>
</dbReference>
<evidence type="ECO:0000256" key="1">
    <source>
        <dbReference type="ARBA" id="ARBA00022603"/>
    </source>
</evidence>
<dbReference type="Proteomes" id="UP001055153">
    <property type="component" value="Unassembled WGS sequence"/>
</dbReference>
<keyword evidence="1" id="KW-0489">Methyltransferase</keyword>
<keyword evidence="2" id="KW-0808">Transferase</keyword>
<reference evidence="4" key="2">
    <citation type="submission" date="2021-08" db="EMBL/GenBank/DDBJ databases">
        <authorList>
            <person name="Tani A."/>
            <person name="Ola A."/>
            <person name="Ogura Y."/>
            <person name="Katsura K."/>
            <person name="Hayashi T."/>
        </authorList>
    </citation>
    <scope>NUCLEOTIDE SEQUENCE</scope>
    <source>
        <strain evidence="4">DSM 17168</strain>
    </source>
</reference>
<dbReference type="Pfam" id="PF00588">
    <property type="entry name" value="SpoU_methylase"/>
    <property type="match status" value="1"/>
</dbReference>
<evidence type="ECO:0000259" key="3">
    <source>
        <dbReference type="Pfam" id="PF00588"/>
    </source>
</evidence>
<dbReference type="PANTHER" id="PTHR43191:SF2">
    <property type="entry name" value="RRNA METHYLTRANSFERASE 3, MITOCHONDRIAL"/>
    <property type="match status" value="1"/>
</dbReference>
<protein>
    <recommendedName>
        <fullName evidence="3">tRNA/rRNA methyltransferase SpoU type domain-containing protein</fullName>
    </recommendedName>
</protein>
<comment type="caution">
    <text evidence="4">The sequence shown here is derived from an EMBL/GenBank/DDBJ whole genome shotgun (WGS) entry which is preliminary data.</text>
</comment>
<gene>
    <name evidence="4" type="ORF">GMJLKIPL_4044</name>
</gene>
<dbReference type="SUPFAM" id="SSF75217">
    <property type="entry name" value="alpha/beta knot"/>
    <property type="match status" value="1"/>
</dbReference>